<feature type="transmembrane region" description="Helical" evidence="1">
    <location>
        <begin position="21"/>
        <end position="39"/>
    </location>
</feature>
<keyword evidence="1" id="KW-0812">Transmembrane</keyword>
<gene>
    <name evidence="2" type="ORF">HCZ30_13290</name>
</gene>
<dbReference type="RefSeq" id="WP_167638787.1">
    <property type="nucleotide sequence ID" value="NZ_JAATOP010000009.1"/>
</dbReference>
<keyword evidence="1" id="KW-1133">Transmembrane helix</keyword>
<evidence type="ECO:0000256" key="1">
    <source>
        <dbReference type="SAM" id="Phobius"/>
    </source>
</evidence>
<protein>
    <submittedName>
        <fullName evidence="2">Uncharacterized protein</fullName>
    </submittedName>
</protein>
<evidence type="ECO:0000313" key="2">
    <source>
        <dbReference type="EMBL" id="NIY73402.1"/>
    </source>
</evidence>
<proteinExistence type="predicted"/>
<sequence length="51" mass="5778">MAYITAGYDRLSFLARLNWDRFLFAGAVLVALVAANYLGNELIEMAWTDLH</sequence>
<dbReference type="Proteomes" id="UP000709466">
    <property type="component" value="Unassembled WGS sequence"/>
</dbReference>
<keyword evidence="1" id="KW-0472">Membrane</keyword>
<reference evidence="2 3" key="1">
    <citation type="submission" date="2020-03" db="EMBL/GenBank/DDBJ databases">
        <title>Bacterial isolates of synthetic phycosphere.</title>
        <authorList>
            <person name="Fu H."/>
            <person name="Moran M.A."/>
        </authorList>
    </citation>
    <scope>NUCLEOTIDE SEQUENCE [LARGE SCALE GENOMIC DNA]</scope>
    <source>
        <strain evidence="2 3">HF1</strain>
    </source>
</reference>
<name>A0ABX0VZ78_9RHOB</name>
<evidence type="ECO:0000313" key="3">
    <source>
        <dbReference type="Proteomes" id="UP000709466"/>
    </source>
</evidence>
<comment type="caution">
    <text evidence="2">The sequence shown here is derived from an EMBL/GenBank/DDBJ whole genome shotgun (WGS) entry which is preliminary data.</text>
</comment>
<dbReference type="EMBL" id="JAATOP010000009">
    <property type="protein sequence ID" value="NIY73402.1"/>
    <property type="molecule type" value="Genomic_DNA"/>
</dbReference>
<organism evidence="2 3">
    <name type="scientific">Marivivens donghaensis</name>
    <dbReference type="NCBI Taxonomy" id="1699413"/>
    <lineage>
        <taxon>Bacteria</taxon>
        <taxon>Pseudomonadati</taxon>
        <taxon>Pseudomonadota</taxon>
        <taxon>Alphaproteobacteria</taxon>
        <taxon>Rhodobacterales</taxon>
        <taxon>Paracoccaceae</taxon>
        <taxon>Marivivens group</taxon>
        <taxon>Marivivens</taxon>
    </lineage>
</organism>
<keyword evidence="3" id="KW-1185">Reference proteome</keyword>
<accession>A0ABX0VZ78</accession>